<sequence length="685" mass="72983">MFDSMTQILPSLAALGGLAYWGIGLAAGLEAFVLTGIFLPGTLFVDAGGVMVQRGLLDFLDLVWFVAIGSVLGGEATFWVGRHLRQRLSARWKVEDMAPYARARQLFARHGGAALVIGRFLGPVAAFVPLVAALSGMETRRFRLWNIASGLPYAIGHVGFGYVLGLGVTQLPPVLMREALVGLALGAAALGLWWSLRRLDRALPVVLEMLGGLMDRIAGMPRADAFGARHPRLARLIASRMDRSHFLGLPATLLGIGFVYLLGLGAGIAFDFAHSAPIVQIDARLAQLMHALWTPGLVAGFTVFTALGDVRVVAALLVLALMWLALARRWALIAGLLSALGADLVSVGLLKLAFERPRSALGYFVETSGSFPSGHATVSVAFYAMLFYILWRVRRLGPVTAAFWAVAVAFLIGLSRLFLVEHYLSDVLAGWVLGALCLMSGIAVTEWRQLRHPPAPRPVRGMAAAAAALASVLLIGGAGLRLADYSKALNPRPPETAPIALSAPEEIFTRYREPDAAVTLSGEHRFALNIAFAAPSRAALESALHARGWTVARPVTVPGLARSALDALSEDSAPDAAPVPLFWNERANDLALSLTQPAPDQTAGKTPRMRLWQSRFVLADGRRLWLGVLRRDDGLDLDEGSDGTDVAEALAQAMGAGTRQIAPGTAPLPLIGVDTPAPEAVLTKP</sequence>
<name>A0A086XXU4_9RHOB</name>
<keyword evidence="10" id="KW-1185">Reference proteome</keyword>
<dbReference type="eggNOG" id="COG0586">
    <property type="taxonomic scope" value="Bacteria"/>
</dbReference>
<evidence type="ECO:0000256" key="1">
    <source>
        <dbReference type="ARBA" id="ARBA00004651"/>
    </source>
</evidence>
<feature type="transmembrane region" description="Helical" evidence="7">
    <location>
        <begin position="251"/>
        <end position="273"/>
    </location>
</feature>
<feature type="transmembrane region" description="Helical" evidence="7">
    <location>
        <begin position="398"/>
        <end position="419"/>
    </location>
</feature>
<dbReference type="Pfam" id="PF14067">
    <property type="entry name" value="LssY_C"/>
    <property type="match status" value="1"/>
</dbReference>
<feature type="transmembrane region" description="Helical" evidence="7">
    <location>
        <begin position="179"/>
        <end position="196"/>
    </location>
</feature>
<evidence type="ECO:0000313" key="10">
    <source>
        <dbReference type="Proteomes" id="UP000028824"/>
    </source>
</evidence>
<dbReference type="Pfam" id="PF01569">
    <property type="entry name" value="PAP2"/>
    <property type="match status" value="1"/>
</dbReference>
<proteinExistence type="inferred from homology"/>
<feature type="transmembrane region" description="Helical" evidence="7">
    <location>
        <begin position="462"/>
        <end position="483"/>
    </location>
</feature>
<dbReference type="Gene3D" id="1.20.144.10">
    <property type="entry name" value="Phosphatidic acid phosphatase type 2/haloperoxidase"/>
    <property type="match status" value="1"/>
</dbReference>
<evidence type="ECO:0000256" key="4">
    <source>
        <dbReference type="ARBA" id="ARBA00022692"/>
    </source>
</evidence>
<dbReference type="PANTHER" id="PTHR30353">
    <property type="entry name" value="INNER MEMBRANE PROTEIN DEDA-RELATED"/>
    <property type="match status" value="1"/>
</dbReference>
<dbReference type="SUPFAM" id="SSF48317">
    <property type="entry name" value="Acid phosphatase/Vanadium-dependent haloperoxidase"/>
    <property type="match status" value="1"/>
</dbReference>
<feature type="transmembrane region" description="Helical" evidence="7">
    <location>
        <begin position="59"/>
        <end position="81"/>
    </location>
</feature>
<dbReference type="CDD" id="cd03392">
    <property type="entry name" value="PAP2_like_2"/>
    <property type="match status" value="1"/>
</dbReference>
<reference evidence="9 10" key="1">
    <citation type="submission" date="2014-03" db="EMBL/GenBank/DDBJ databases">
        <title>Genome of Paenirhodobacter enshiensis DW2-9.</title>
        <authorList>
            <person name="Wang D."/>
            <person name="Wang G."/>
        </authorList>
    </citation>
    <scope>NUCLEOTIDE SEQUENCE [LARGE SCALE GENOMIC DNA]</scope>
    <source>
        <strain evidence="9 10">DW2-9</strain>
    </source>
</reference>
<dbReference type="eggNOG" id="COG0671">
    <property type="taxonomic scope" value="Bacteria"/>
</dbReference>
<organism evidence="9 10">
    <name type="scientific">Paenirhodobacter enshiensis</name>
    <dbReference type="NCBI Taxonomy" id="1105367"/>
    <lineage>
        <taxon>Bacteria</taxon>
        <taxon>Pseudomonadati</taxon>
        <taxon>Pseudomonadota</taxon>
        <taxon>Alphaproteobacteria</taxon>
        <taxon>Rhodobacterales</taxon>
        <taxon>Rhodobacter group</taxon>
        <taxon>Paenirhodobacter</taxon>
    </lineage>
</organism>
<dbReference type="GO" id="GO:0005886">
    <property type="term" value="C:plasma membrane"/>
    <property type="evidence" value="ECO:0007669"/>
    <property type="project" value="UniProtKB-SubCell"/>
</dbReference>
<keyword evidence="4 7" id="KW-0812">Transmembrane</keyword>
<keyword evidence="3" id="KW-1003">Cell membrane</keyword>
<dbReference type="Pfam" id="PF09335">
    <property type="entry name" value="VTT_dom"/>
    <property type="match status" value="1"/>
</dbReference>
<evidence type="ECO:0000256" key="7">
    <source>
        <dbReference type="SAM" id="Phobius"/>
    </source>
</evidence>
<comment type="similarity">
    <text evidence="2">Belongs to the DedA family.</text>
</comment>
<feature type="transmembrane region" description="Helical" evidence="7">
    <location>
        <begin position="12"/>
        <end position="39"/>
    </location>
</feature>
<evidence type="ECO:0000256" key="3">
    <source>
        <dbReference type="ARBA" id="ARBA00022475"/>
    </source>
</evidence>
<dbReference type="EMBL" id="JFZB01000012">
    <property type="protein sequence ID" value="KFI26844.1"/>
    <property type="molecule type" value="Genomic_DNA"/>
</dbReference>
<feature type="transmembrane region" description="Helical" evidence="7">
    <location>
        <begin position="374"/>
        <end position="391"/>
    </location>
</feature>
<dbReference type="OrthoDB" id="9801622at2"/>
<dbReference type="InterPro" id="IPR000326">
    <property type="entry name" value="PAP2/HPO"/>
</dbReference>
<accession>A0A086XXU4</accession>
<gene>
    <name evidence="9" type="ORF">CG50_00840</name>
</gene>
<dbReference type="SMART" id="SM00014">
    <property type="entry name" value="acidPPc"/>
    <property type="match status" value="1"/>
</dbReference>
<evidence type="ECO:0000256" key="5">
    <source>
        <dbReference type="ARBA" id="ARBA00022989"/>
    </source>
</evidence>
<dbReference type="InterPro" id="IPR036938">
    <property type="entry name" value="PAP2/HPO_sf"/>
</dbReference>
<evidence type="ECO:0000313" key="9">
    <source>
        <dbReference type="EMBL" id="KFI26844.1"/>
    </source>
</evidence>
<feature type="transmembrane region" description="Helical" evidence="7">
    <location>
        <begin position="431"/>
        <end position="450"/>
    </location>
</feature>
<feature type="domain" description="Phosphatidic acid phosphatase type 2/haloperoxidase" evidence="8">
    <location>
        <begin position="331"/>
        <end position="442"/>
    </location>
</feature>
<evidence type="ECO:0000256" key="6">
    <source>
        <dbReference type="ARBA" id="ARBA00023136"/>
    </source>
</evidence>
<dbReference type="AlphaFoldDB" id="A0A086XXU4"/>
<dbReference type="STRING" id="1105367.CG50_00840"/>
<feature type="transmembrane region" description="Helical" evidence="7">
    <location>
        <begin position="144"/>
        <end position="167"/>
    </location>
</feature>
<comment type="caution">
    <text evidence="9">The sequence shown here is derived from an EMBL/GenBank/DDBJ whole genome shotgun (WGS) entry which is preliminary data.</text>
</comment>
<comment type="subcellular location">
    <subcellularLocation>
        <location evidence="1">Cell membrane</location>
        <topology evidence="1">Multi-pass membrane protein</topology>
    </subcellularLocation>
</comment>
<dbReference type="Proteomes" id="UP000028824">
    <property type="component" value="Unassembled WGS sequence"/>
</dbReference>
<evidence type="ECO:0000259" key="8">
    <source>
        <dbReference type="SMART" id="SM00014"/>
    </source>
</evidence>
<keyword evidence="6 7" id="KW-0472">Membrane</keyword>
<dbReference type="PANTHER" id="PTHR30353:SF15">
    <property type="entry name" value="INNER MEMBRANE PROTEIN YABI"/>
    <property type="match status" value="1"/>
</dbReference>
<dbReference type="InterPro" id="IPR032818">
    <property type="entry name" value="DedA-like"/>
</dbReference>
<dbReference type="RefSeq" id="WP_036637045.1">
    <property type="nucleotide sequence ID" value="NZ_JFZB01000012.1"/>
</dbReference>
<protein>
    <recommendedName>
        <fullName evidence="8">Phosphatidic acid phosphatase type 2/haloperoxidase domain-containing protein</fullName>
    </recommendedName>
</protein>
<keyword evidence="5 7" id="KW-1133">Transmembrane helix</keyword>
<dbReference type="InterPro" id="IPR025902">
    <property type="entry name" value="LssY-like-C_dom"/>
</dbReference>
<evidence type="ECO:0000256" key="2">
    <source>
        <dbReference type="ARBA" id="ARBA00010792"/>
    </source>
</evidence>
<dbReference type="InterPro" id="IPR032816">
    <property type="entry name" value="VTT_dom"/>
</dbReference>
<feature type="transmembrane region" description="Helical" evidence="7">
    <location>
        <begin position="333"/>
        <end position="354"/>
    </location>
</feature>